<feature type="region of interest" description="Disordered" evidence="1">
    <location>
        <begin position="33"/>
        <end position="74"/>
    </location>
</feature>
<evidence type="ECO:0000313" key="3">
    <source>
        <dbReference type="Proteomes" id="UP001497516"/>
    </source>
</evidence>
<name>A0AAV2GEK1_9ROSI</name>
<sequence>MLVESGSILSKVKSHLEMFPQNPRVGLAHDRDEVRKGRRHRRRDLHRCRFPPSRPSPLSLPTVSTSTAVASHRRDLNRSRFSPVHSLFVRLRNPPGLVSEEYWFEGTLCLQIAR</sequence>
<dbReference type="AlphaFoldDB" id="A0AAV2GEK1"/>
<dbReference type="EMBL" id="OZ034821">
    <property type="protein sequence ID" value="CAL1409094.1"/>
    <property type="molecule type" value="Genomic_DNA"/>
</dbReference>
<evidence type="ECO:0000313" key="2">
    <source>
        <dbReference type="EMBL" id="CAL1409094.1"/>
    </source>
</evidence>
<proteinExistence type="predicted"/>
<feature type="compositionally biased region" description="Basic residues" evidence="1">
    <location>
        <begin position="36"/>
        <end position="49"/>
    </location>
</feature>
<gene>
    <name evidence="2" type="ORF">LTRI10_LOCUS48626</name>
</gene>
<keyword evidence="3" id="KW-1185">Reference proteome</keyword>
<evidence type="ECO:0000256" key="1">
    <source>
        <dbReference type="SAM" id="MobiDB-lite"/>
    </source>
</evidence>
<feature type="compositionally biased region" description="Low complexity" evidence="1">
    <location>
        <begin position="56"/>
        <end position="70"/>
    </location>
</feature>
<reference evidence="2 3" key="1">
    <citation type="submission" date="2024-04" db="EMBL/GenBank/DDBJ databases">
        <authorList>
            <person name="Fracassetti M."/>
        </authorList>
    </citation>
    <scope>NUCLEOTIDE SEQUENCE [LARGE SCALE GENOMIC DNA]</scope>
</reference>
<accession>A0AAV2GEK1</accession>
<dbReference type="Proteomes" id="UP001497516">
    <property type="component" value="Chromosome 8"/>
</dbReference>
<protein>
    <submittedName>
        <fullName evidence="2">Uncharacterized protein</fullName>
    </submittedName>
</protein>
<organism evidence="2 3">
    <name type="scientific">Linum trigynum</name>
    <dbReference type="NCBI Taxonomy" id="586398"/>
    <lineage>
        <taxon>Eukaryota</taxon>
        <taxon>Viridiplantae</taxon>
        <taxon>Streptophyta</taxon>
        <taxon>Embryophyta</taxon>
        <taxon>Tracheophyta</taxon>
        <taxon>Spermatophyta</taxon>
        <taxon>Magnoliopsida</taxon>
        <taxon>eudicotyledons</taxon>
        <taxon>Gunneridae</taxon>
        <taxon>Pentapetalae</taxon>
        <taxon>rosids</taxon>
        <taxon>fabids</taxon>
        <taxon>Malpighiales</taxon>
        <taxon>Linaceae</taxon>
        <taxon>Linum</taxon>
    </lineage>
</organism>